<organism evidence="2 3">
    <name type="scientific">Onchocerca volvulus</name>
    <dbReference type="NCBI Taxonomy" id="6282"/>
    <lineage>
        <taxon>Eukaryota</taxon>
        <taxon>Metazoa</taxon>
        <taxon>Ecdysozoa</taxon>
        <taxon>Nematoda</taxon>
        <taxon>Chromadorea</taxon>
        <taxon>Rhabditida</taxon>
        <taxon>Spirurina</taxon>
        <taxon>Spiruromorpha</taxon>
        <taxon>Filarioidea</taxon>
        <taxon>Onchocercidae</taxon>
        <taxon>Onchocerca</taxon>
    </lineage>
</organism>
<dbReference type="EnsemblMetazoa" id="OVOC9388.1">
    <property type="protein sequence ID" value="OVOC9388.1"/>
    <property type="gene ID" value="WBGene00246197"/>
</dbReference>
<keyword evidence="1" id="KW-0472">Membrane</keyword>
<keyword evidence="1" id="KW-1133">Transmembrane helix</keyword>
<evidence type="ECO:0000313" key="2">
    <source>
        <dbReference type="EnsemblMetazoa" id="OVOC9388.1"/>
    </source>
</evidence>
<keyword evidence="3" id="KW-1185">Reference proteome</keyword>
<proteinExistence type="predicted"/>
<accession>A0A8R1U177</accession>
<name>A0A8R1U177_ONCVO</name>
<reference evidence="3" key="1">
    <citation type="submission" date="2013-10" db="EMBL/GenBank/DDBJ databases">
        <title>Genome sequencing of Onchocerca volvulus.</title>
        <authorList>
            <person name="Cotton J."/>
            <person name="Tsai J."/>
            <person name="Stanley E."/>
            <person name="Tracey A."/>
            <person name="Holroyd N."/>
            <person name="Lustigman S."/>
            <person name="Berriman M."/>
        </authorList>
    </citation>
    <scope>NUCLEOTIDE SEQUENCE</scope>
</reference>
<evidence type="ECO:0000256" key="1">
    <source>
        <dbReference type="SAM" id="Phobius"/>
    </source>
</evidence>
<protein>
    <submittedName>
        <fullName evidence="2">Uncharacterized protein</fullName>
    </submittedName>
</protein>
<keyword evidence="1" id="KW-0812">Transmembrane</keyword>
<dbReference type="AlphaFoldDB" id="A0A8R1U177"/>
<feature type="transmembrane region" description="Helical" evidence="1">
    <location>
        <begin position="38"/>
        <end position="58"/>
    </location>
</feature>
<dbReference type="EMBL" id="CMVM020000262">
    <property type="status" value="NOT_ANNOTATED_CDS"/>
    <property type="molecule type" value="Genomic_DNA"/>
</dbReference>
<dbReference type="Proteomes" id="UP000024404">
    <property type="component" value="Unassembled WGS sequence"/>
</dbReference>
<sequence length="91" mass="10552">MDRKEREDEIGVMEFEEIQDLKKETYALRKYADYVKNMIIGAAAQIDATILVVVVFGIDGKTRKSYTKHQKGNKNFYMIFGDLQENVVRAD</sequence>
<evidence type="ECO:0000313" key="3">
    <source>
        <dbReference type="Proteomes" id="UP000024404"/>
    </source>
</evidence>
<reference evidence="2" key="2">
    <citation type="submission" date="2022-06" db="UniProtKB">
        <authorList>
            <consortium name="EnsemblMetazoa"/>
        </authorList>
    </citation>
    <scope>IDENTIFICATION</scope>
</reference>